<dbReference type="Pfam" id="PF05845">
    <property type="entry name" value="PhnH"/>
    <property type="match status" value="1"/>
</dbReference>
<name>A0A7W6NZ20_9HYPH</name>
<comment type="caution">
    <text evidence="1">The sequence shown here is derived from an EMBL/GenBank/DDBJ whole genome shotgun (WGS) entry which is preliminary data.</text>
</comment>
<dbReference type="SUPFAM" id="SSF159709">
    <property type="entry name" value="PhnH-like"/>
    <property type="match status" value="1"/>
</dbReference>
<proteinExistence type="predicted"/>
<evidence type="ECO:0000313" key="2">
    <source>
        <dbReference type="Proteomes" id="UP000584824"/>
    </source>
</evidence>
<dbReference type="Gene3D" id="3.40.50.11310">
    <property type="entry name" value="Bacterial phosphonate metabolism protein PhnH"/>
    <property type="match status" value="1"/>
</dbReference>
<dbReference type="EC" id="2.7.8.37" evidence="1"/>
<organism evidence="1 2">
    <name type="scientific">Allorhizobium borbori</name>
    <dbReference type="NCBI Taxonomy" id="485907"/>
    <lineage>
        <taxon>Bacteria</taxon>
        <taxon>Pseudomonadati</taxon>
        <taxon>Pseudomonadota</taxon>
        <taxon>Alphaproteobacteria</taxon>
        <taxon>Hyphomicrobiales</taxon>
        <taxon>Rhizobiaceae</taxon>
        <taxon>Rhizobium/Agrobacterium group</taxon>
        <taxon>Allorhizobium</taxon>
    </lineage>
</organism>
<evidence type="ECO:0000313" key="1">
    <source>
        <dbReference type="EMBL" id="MBB4101779.1"/>
    </source>
</evidence>
<keyword evidence="1" id="KW-0808">Transferase</keyword>
<dbReference type="Proteomes" id="UP000584824">
    <property type="component" value="Unassembled WGS sequence"/>
</dbReference>
<sequence>MGLESDSLSGGFHDPVFQGQAVFRLVMDAMARPGTLQTVTDDTGAPSPLGIAAGAIALTLLDHDTPVWLSVRLQKSALPGWLSFHTGAPPAPEKAEARFAFIEAGAPLPSFGLFSAGTQEYPDRSVTLIIEIASFEGTTPLKLTGPGIAGGRIVHPSGLPDGFLRQWAENHVLFPRGVDVVLTAGDRFLCLPRTTRISAGAL</sequence>
<gene>
    <name evidence="1" type="ORF">GGQ66_000295</name>
</gene>
<dbReference type="InterPro" id="IPR038058">
    <property type="entry name" value="PhnH-like_sp"/>
</dbReference>
<dbReference type="EMBL" id="JACIDU010000001">
    <property type="protein sequence ID" value="MBB4101779.1"/>
    <property type="molecule type" value="Genomic_DNA"/>
</dbReference>
<dbReference type="GO" id="GO:0061693">
    <property type="term" value="F:alpha-D-ribose 1-methylphosphonate 5-triphosphate synthase activity"/>
    <property type="evidence" value="ECO:0007669"/>
    <property type="project" value="UniProtKB-EC"/>
</dbReference>
<dbReference type="RefSeq" id="WP_183788658.1">
    <property type="nucleotide sequence ID" value="NZ_JACIDU010000001.1"/>
</dbReference>
<dbReference type="PIRSF" id="PIRSF020680">
    <property type="entry name" value="PhnH"/>
    <property type="match status" value="1"/>
</dbReference>
<dbReference type="InterPro" id="IPR008772">
    <property type="entry name" value="Phosphonate_metab_PhnH"/>
</dbReference>
<dbReference type="AlphaFoldDB" id="A0A7W6NZ20"/>
<dbReference type="GO" id="GO:0019634">
    <property type="term" value="P:organic phosphonate metabolic process"/>
    <property type="evidence" value="ECO:0007669"/>
    <property type="project" value="InterPro"/>
</dbReference>
<reference evidence="1 2" key="1">
    <citation type="submission" date="2020-08" db="EMBL/GenBank/DDBJ databases">
        <title>Genomic Encyclopedia of Type Strains, Phase IV (KMG-IV): sequencing the most valuable type-strain genomes for metagenomic binning, comparative biology and taxonomic classification.</title>
        <authorList>
            <person name="Goeker M."/>
        </authorList>
    </citation>
    <scope>NUCLEOTIDE SEQUENCE [LARGE SCALE GENOMIC DNA]</scope>
    <source>
        <strain evidence="1 2">DSM 26385</strain>
    </source>
</reference>
<dbReference type="NCBIfam" id="TIGR03292">
    <property type="entry name" value="PhnH_redo"/>
    <property type="match status" value="1"/>
</dbReference>
<protein>
    <submittedName>
        <fullName evidence="1">Alpha-D-ribose 1-methylphosphonate 5-triphosphate synthase subunit PhnH</fullName>
        <ecNumber evidence="1">2.7.8.37</ecNumber>
    </submittedName>
</protein>
<keyword evidence="2" id="KW-1185">Reference proteome</keyword>
<accession>A0A7W6NZ20</accession>